<sequence>MAARDTTTLTTELNKLKKNELIDIIVTLKVPVNVANPQVITYINKIGEFINSKSDNKSYDLVDNITCSHCDTLSDRTITIKKELDAVSKLTYHLEKRCQEQEDLIFLLKQLKENSDSPKIHTTPSSSTIANFKTHYKTNLNIAEKKKEEHKQNFMGRAAKSELVITQKKPDVNKQGNSQTITKTDVSKGLLFEQSRLKMDQFINLAEDEKPTYDEIPINQAENYQEWKTVRLRQH</sequence>
<protein>
    <submittedName>
        <fullName evidence="1">Uncharacterized protein LOC114329013</fullName>
    </submittedName>
</protein>
<accession>A0A6P7FFZ3</accession>
<dbReference type="OrthoDB" id="416987at2759"/>
<name>A0A6P7FFZ3_DIAVI</name>
<reference evidence="1" key="1">
    <citation type="submission" date="2025-08" db="UniProtKB">
        <authorList>
            <consortium name="RefSeq"/>
        </authorList>
    </citation>
    <scope>IDENTIFICATION</scope>
    <source>
        <tissue evidence="1">Whole insect</tissue>
    </source>
</reference>
<proteinExistence type="predicted"/>
<evidence type="ECO:0000313" key="1">
    <source>
        <dbReference type="RefSeq" id="XP_028133827.1"/>
    </source>
</evidence>
<dbReference type="InParanoid" id="A0A6P7FFZ3"/>
<organism evidence="1">
    <name type="scientific">Diabrotica virgifera virgifera</name>
    <name type="common">western corn rootworm</name>
    <dbReference type="NCBI Taxonomy" id="50390"/>
    <lineage>
        <taxon>Eukaryota</taxon>
        <taxon>Metazoa</taxon>
        <taxon>Ecdysozoa</taxon>
        <taxon>Arthropoda</taxon>
        <taxon>Hexapoda</taxon>
        <taxon>Insecta</taxon>
        <taxon>Pterygota</taxon>
        <taxon>Neoptera</taxon>
        <taxon>Endopterygota</taxon>
        <taxon>Coleoptera</taxon>
        <taxon>Polyphaga</taxon>
        <taxon>Cucujiformia</taxon>
        <taxon>Chrysomeloidea</taxon>
        <taxon>Chrysomelidae</taxon>
        <taxon>Galerucinae</taxon>
        <taxon>Diabroticina</taxon>
        <taxon>Diabroticites</taxon>
        <taxon>Diabrotica</taxon>
    </lineage>
</organism>
<dbReference type="RefSeq" id="XP_028133827.1">
    <property type="nucleotide sequence ID" value="XM_028278026.1"/>
</dbReference>
<dbReference type="AlphaFoldDB" id="A0A6P7FFZ3"/>
<gene>
    <name evidence="1" type="primary">LOC114329013</name>
</gene>